<keyword evidence="2" id="KW-0378">Hydrolase</keyword>
<accession>A0A8T7MB53</accession>
<dbReference type="PANTHER" id="PTHR34107:SF4">
    <property type="entry name" value="SLL1222 PROTEIN"/>
    <property type="match status" value="1"/>
</dbReference>
<geneLocation type="plasmid" evidence="3 5">
    <name>unnamed3</name>
</geneLocation>
<evidence type="ECO:0000313" key="4">
    <source>
        <dbReference type="Proteomes" id="UP000521676"/>
    </source>
</evidence>
<keyword evidence="5" id="KW-1185">Reference proteome</keyword>
<keyword evidence="2" id="KW-0255">Endonuclease</keyword>
<keyword evidence="2" id="KW-0540">Nuclease</keyword>
<reference evidence="2 4" key="1">
    <citation type="submission" date="2020-06" db="EMBL/GenBank/DDBJ databases">
        <title>Anoxygenic phototrophic Chloroflexota member uses a Type I reaction center.</title>
        <authorList>
            <person name="Tsuji J.M."/>
            <person name="Shaw N.A."/>
            <person name="Nagashima S."/>
            <person name="Venkiteswaran J."/>
            <person name="Schiff S.L."/>
            <person name="Hanada S."/>
            <person name="Tank M."/>
            <person name="Neufeld J.D."/>
        </authorList>
    </citation>
    <scope>NUCLEOTIDE SEQUENCE [LARGE SCALE GENOMIC DNA]</scope>
    <source>
        <strain evidence="2">L227-S17</strain>
    </source>
</reference>
<name>A0A8T7MB53_9CHLR</name>
<dbReference type="RefSeq" id="WP_341472300.1">
    <property type="nucleotide sequence ID" value="NZ_CP128403.1"/>
</dbReference>
<gene>
    <name evidence="2" type="ORF">HXX08_24965</name>
    <name evidence="3" type="ORF">OZ401_005116</name>
</gene>
<dbReference type="AlphaFoldDB" id="A0A8T7MB53"/>
<dbReference type="Pfam" id="PF05685">
    <property type="entry name" value="Uma2"/>
    <property type="match status" value="1"/>
</dbReference>
<evidence type="ECO:0000313" key="2">
    <source>
        <dbReference type="EMBL" id="NWJ49122.1"/>
    </source>
</evidence>
<dbReference type="SUPFAM" id="SSF52980">
    <property type="entry name" value="Restriction endonuclease-like"/>
    <property type="match status" value="1"/>
</dbReference>
<feature type="domain" description="Putative restriction endonuclease" evidence="1">
    <location>
        <begin position="13"/>
        <end position="177"/>
    </location>
</feature>
<sequence>MAMRAGAERLYSVEEFEKLPEFDNGYELLEGRLVKLPLTHINHGRIIRRLIVAYYNFDPKEQIGEMLTGEVNVRLSDNHAPAPDIAFWKRENKPADSLGAAPRPDMVAEVWSSSDWEHPTQARAKAKRYIEAGVLLVWLINPKQQNAEVYRPGQPVVTIGEQGELDGGEVIPGFSVSLVPLFENRG</sequence>
<dbReference type="PANTHER" id="PTHR34107">
    <property type="entry name" value="SLL0198 PROTEIN-RELATED"/>
    <property type="match status" value="1"/>
</dbReference>
<dbReference type="InterPro" id="IPR008538">
    <property type="entry name" value="Uma2"/>
</dbReference>
<dbReference type="Proteomes" id="UP001431572">
    <property type="component" value="Plasmid unnamed3"/>
</dbReference>
<evidence type="ECO:0000259" key="1">
    <source>
        <dbReference type="Pfam" id="PF05685"/>
    </source>
</evidence>
<dbReference type="InterPro" id="IPR011335">
    <property type="entry name" value="Restrct_endonuc-II-like"/>
</dbReference>
<protein>
    <submittedName>
        <fullName evidence="2">Uma2 family endonuclease</fullName>
    </submittedName>
</protein>
<dbReference type="EMBL" id="CP128403">
    <property type="protein sequence ID" value="WJW70432.1"/>
    <property type="molecule type" value="Genomic_DNA"/>
</dbReference>
<reference evidence="3" key="2">
    <citation type="journal article" date="2024" name="Nature">
        <title>Anoxygenic phototroph of the Chloroflexota uses a type I reaction centre.</title>
        <authorList>
            <person name="Tsuji J.M."/>
            <person name="Shaw N.A."/>
            <person name="Nagashima S."/>
            <person name="Venkiteswaran J.J."/>
            <person name="Schiff S.L."/>
            <person name="Watanabe T."/>
            <person name="Fukui M."/>
            <person name="Hanada S."/>
            <person name="Tank M."/>
            <person name="Neufeld J.D."/>
        </authorList>
    </citation>
    <scope>NUCLEOTIDE SEQUENCE</scope>
    <source>
        <strain evidence="3">L227-S17</strain>
        <plasmid evidence="3 5">unnamed3</plasmid>
    </source>
</reference>
<evidence type="ECO:0000313" key="5">
    <source>
        <dbReference type="Proteomes" id="UP001431572"/>
    </source>
</evidence>
<keyword evidence="3" id="KW-0614">Plasmid</keyword>
<organism evidence="2 4">
    <name type="scientific">Candidatus Chlorohelix allophototropha</name>
    <dbReference type="NCBI Taxonomy" id="3003348"/>
    <lineage>
        <taxon>Bacteria</taxon>
        <taxon>Bacillati</taxon>
        <taxon>Chloroflexota</taxon>
        <taxon>Chloroflexia</taxon>
        <taxon>Candidatus Chloroheliales</taxon>
        <taxon>Candidatus Chloroheliaceae</taxon>
        <taxon>Candidatus Chlorohelix</taxon>
    </lineage>
</organism>
<evidence type="ECO:0000313" key="3">
    <source>
        <dbReference type="EMBL" id="WJW70432.1"/>
    </source>
</evidence>
<dbReference type="Proteomes" id="UP000521676">
    <property type="component" value="Unassembled WGS sequence"/>
</dbReference>
<dbReference type="EMBL" id="JACATZ010000004">
    <property type="protein sequence ID" value="NWJ49122.1"/>
    <property type="molecule type" value="Genomic_DNA"/>
</dbReference>
<dbReference type="Gene3D" id="3.90.1570.10">
    <property type="entry name" value="tt1808, chain A"/>
    <property type="match status" value="1"/>
</dbReference>
<dbReference type="CDD" id="cd06260">
    <property type="entry name" value="DUF820-like"/>
    <property type="match status" value="1"/>
</dbReference>
<proteinExistence type="predicted"/>
<dbReference type="GO" id="GO:0004519">
    <property type="term" value="F:endonuclease activity"/>
    <property type="evidence" value="ECO:0007669"/>
    <property type="project" value="UniProtKB-KW"/>
</dbReference>
<dbReference type="InterPro" id="IPR012296">
    <property type="entry name" value="Nuclease_put_TT1808"/>
</dbReference>